<evidence type="ECO:0000313" key="4">
    <source>
        <dbReference type="Proteomes" id="UP000006727"/>
    </source>
</evidence>
<evidence type="ECO:0000313" key="3">
    <source>
        <dbReference type="EnsemblPlants" id="PAC:32920022.CDS.1"/>
    </source>
</evidence>
<dbReference type="PaxDb" id="3218-PP1S146_119V6.1"/>
<dbReference type="OrthoDB" id="9970435at2759"/>
<dbReference type="Gramene" id="Pp3c4_8340V3.1">
    <property type="protein sequence ID" value="PAC:32920022.CDS.1"/>
    <property type="gene ID" value="Pp3c4_8340"/>
</dbReference>
<reference evidence="2 4" key="2">
    <citation type="journal article" date="2018" name="Plant J.">
        <title>The Physcomitrella patens chromosome-scale assembly reveals moss genome structure and evolution.</title>
        <authorList>
            <person name="Lang D."/>
            <person name="Ullrich K.K."/>
            <person name="Murat F."/>
            <person name="Fuchs J."/>
            <person name="Jenkins J."/>
            <person name="Haas F.B."/>
            <person name="Piednoel M."/>
            <person name="Gundlach H."/>
            <person name="Van Bel M."/>
            <person name="Meyberg R."/>
            <person name="Vives C."/>
            <person name="Morata J."/>
            <person name="Symeonidi A."/>
            <person name="Hiss M."/>
            <person name="Muchero W."/>
            <person name="Kamisugi Y."/>
            <person name="Saleh O."/>
            <person name="Blanc G."/>
            <person name="Decker E.L."/>
            <person name="van Gessel N."/>
            <person name="Grimwood J."/>
            <person name="Hayes R.D."/>
            <person name="Graham S.W."/>
            <person name="Gunter L.E."/>
            <person name="McDaniel S.F."/>
            <person name="Hoernstein S.N.W."/>
            <person name="Larsson A."/>
            <person name="Li F.W."/>
            <person name="Perroud P.F."/>
            <person name="Phillips J."/>
            <person name="Ranjan P."/>
            <person name="Rokshar D.S."/>
            <person name="Rothfels C.J."/>
            <person name="Schneider L."/>
            <person name="Shu S."/>
            <person name="Stevenson D.W."/>
            <person name="Thummler F."/>
            <person name="Tillich M."/>
            <person name="Villarreal Aguilar J.C."/>
            <person name="Widiez T."/>
            <person name="Wong G.K."/>
            <person name="Wymore A."/>
            <person name="Zhang Y."/>
            <person name="Zimmer A.D."/>
            <person name="Quatrano R.S."/>
            <person name="Mayer K.F.X."/>
            <person name="Goodstein D."/>
            <person name="Casacuberta J.M."/>
            <person name="Vandepoele K."/>
            <person name="Reski R."/>
            <person name="Cuming A.C."/>
            <person name="Tuskan G.A."/>
            <person name="Maumus F."/>
            <person name="Salse J."/>
            <person name="Schmutz J."/>
            <person name="Rensing S.A."/>
        </authorList>
    </citation>
    <scope>NUCLEOTIDE SEQUENCE [LARGE SCALE GENOMIC DNA]</scope>
    <source>
        <strain evidence="3 4">cv. Gransden 2004</strain>
    </source>
</reference>
<dbReference type="PANTHER" id="PTHR12136:SF91">
    <property type="entry name" value="PROTEIN ENHANCED DISEASE RESISTANCE 2-LIKE"/>
    <property type="match status" value="1"/>
</dbReference>
<dbReference type="PANTHER" id="PTHR12136">
    <property type="entry name" value="ENHANCED DISEASE RESISTANCE-RELATED"/>
    <property type="match status" value="1"/>
</dbReference>
<proteinExistence type="predicted"/>
<name>A0A2K1KMQ3_PHYPA</name>
<dbReference type="EMBL" id="ABEU02000004">
    <property type="protein sequence ID" value="PNR55057.1"/>
    <property type="molecule type" value="Genomic_DNA"/>
</dbReference>
<dbReference type="EnsemblPlants" id="Pp3c4_8340V3.2">
    <property type="protein sequence ID" value="PAC:32920023.CDS.1"/>
    <property type="gene ID" value="Pp3c4_8340"/>
</dbReference>
<dbReference type="EnsemblPlants" id="Pp3c4_8340V3.1">
    <property type="protein sequence ID" value="PAC:32920022.CDS.1"/>
    <property type="gene ID" value="Pp3c4_8340"/>
</dbReference>
<feature type="domain" description="Protein ENHANCED DISEASE RESISTANCE 2 C-terminal" evidence="1">
    <location>
        <begin position="39"/>
        <end position="252"/>
    </location>
</feature>
<sequence>MEYVVHEKNVRKEKDWVKEVREGGSLRNVELRDDGVHGWASPPAGLFMVRGANYFQKKVKVPCSEMLLEPLGVDWLRSNAKLDHVLAHPENRVMQVLQKLSEEARKTSFILAINLQVSSKKHHSAVFYFMTDEPIVEGSLLHRFIHGNDAFWNSRFKLVNRIVKGPWIVKAAAGNHTACLLGRALTCRYINGPNYLEIDVDISSSTVANAILHLALGYVTTVSVDMAFLIEAQTDDELPEKLLGSVRIAQIEMEAASYLENHNENCSISAHEQPGSQFGLYWRKLSKTLSRIGSHGSKNGRVDVEEAEEK</sequence>
<dbReference type="AlphaFoldDB" id="A0A2K1KMQ3"/>
<reference evidence="2 4" key="1">
    <citation type="journal article" date="2008" name="Science">
        <title>The Physcomitrella genome reveals evolutionary insights into the conquest of land by plants.</title>
        <authorList>
            <person name="Rensing S."/>
            <person name="Lang D."/>
            <person name="Zimmer A."/>
            <person name="Terry A."/>
            <person name="Salamov A."/>
            <person name="Shapiro H."/>
            <person name="Nishiyama T."/>
            <person name="Perroud P.-F."/>
            <person name="Lindquist E."/>
            <person name="Kamisugi Y."/>
            <person name="Tanahashi T."/>
            <person name="Sakakibara K."/>
            <person name="Fujita T."/>
            <person name="Oishi K."/>
            <person name="Shin-I T."/>
            <person name="Kuroki Y."/>
            <person name="Toyoda A."/>
            <person name="Suzuki Y."/>
            <person name="Hashimoto A."/>
            <person name="Yamaguchi K."/>
            <person name="Sugano A."/>
            <person name="Kohara Y."/>
            <person name="Fujiyama A."/>
            <person name="Anterola A."/>
            <person name="Aoki S."/>
            <person name="Ashton N."/>
            <person name="Barbazuk W.B."/>
            <person name="Barker E."/>
            <person name="Bennetzen J."/>
            <person name="Bezanilla M."/>
            <person name="Blankenship R."/>
            <person name="Cho S.H."/>
            <person name="Dutcher S."/>
            <person name="Estelle M."/>
            <person name="Fawcett J.A."/>
            <person name="Gundlach H."/>
            <person name="Hanada K."/>
            <person name="Heyl A."/>
            <person name="Hicks K.A."/>
            <person name="Hugh J."/>
            <person name="Lohr M."/>
            <person name="Mayer K."/>
            <person name="Melkozernov A."/>
            <person name="Murata T."/>
            <person name="Nelson D."/>
            <person name="Pils B."/>
            <person name="Prigge M."/>
            <person name="Reiss B."/>
            <person name="Renner T."/>
            <person name="Rombauts S."/>
            <person name="Rushton P."/>
            <person name="Sanderfoot A."/>
            <person name="Schween G."/>
            <person name="Shiu S.-H."/>
            <person name="Stueber K."/>
            <person name="Theodoulou F.L."/>
            <person name="Tu H."/>
            <person name="Van de Peer Y."/>
            <person name="Verrier P.J."/>
            <person name="Waters E."/>
            <person name="Wood A."/>
            <person name="Yang L."/>
            <person name="Cove D."/>
            <person name="Cuming A."/>
            <person name="Hasebe M."/>
            <person name="Lucas S."/>
            <person name="Mishler D.B."/>
            <person name="Reski R."/>
            <person name="Grigoriev I."/>
            <person name="Quatrano R.S."/>
            <person name="Boore J.L."/>
        </authorList>
    </citation>
    <scope>NUCLEOTIDE SEQUENCE [LARGE SCALE GENOMIC DNA]</scope>
    <source>
        <strain evidence="3 4">cv. Gransden 2004</strain>
    </source>
</reference>
<dbReference type="Pfam" id="PF07059">
    <property type="entry name" value="EDR2_C"/>
    <property type="match status" value="1"/>
</dbReference>
<gene>
    <name evidence="3" type="primary">LOC112280844</name>
    <name evidence="2" type="ORF">PHYPA_005950</name>
</gene>
<dbReference type="Proteomes" id="UP000006727">
    <property type="component" value="Chromosome 4"/>
</dbReference>
<reference evidence="3" key="3">
    <citation type="submission" date="2020-12" db="UniProtKB">
        <authorList>
            <consortium name="EnsemblPlants"/>
        </authorList>
    </citation>
    <scope>IDENTIFICATION</scope>
</reference>
<protein>
    <recommendedName>
        <fullName evidence="1">Protein ENHANCED DISEASE RESISTANCE 2 C-terminal domain-containing protein</fullName>
    </recommendedName>
</protein>
<evidence type="ECO:0000259" key="1">
    <source>
        <dbReference type="Pfam" id="PF07059"/>
    </source>
</evidence>
<dbReference type="GeneID" id="112280844"/>
<evidence type="ECO:0000313" key="2">
    <source>
        <dbReference type="EMBL" id="PNR55057.1"/>
    </source>
</evidence>
<dbReference type="OMA" id="RVCQIEI"/>
<dbReference type="InterPro" id="IPR009769">
    <property type="entry name" value="EDR2_C"/>
</dbReference>
<keyword evidence="4" id="KW-1185">Reference proteome</keyword>
<organism evidence="2">
    <name type="scientific">Physcomitrium patens</name>
    <name type="common">Spreading-leaved earth moss</name>
    <name type="synonym">Physcomitrella patens</name>
    <dbReference type="NCBI Taxonomy" id="3218"/>
    <lineage>
        <taxon>Eukaryota</taxon>
        <taxon>Viridiplantae</taxon>
        <taxon>Streptophyta</taxon>
        <taxon>Embryophyta</taxon>
        <taxon>Bryophyta</taxon>
        <taxon>Bryophytina</taxon>
        <taxon>Bryopsida</taxon>
        <taxon>Funariidae</taxon>
        <taxon>Funariales</taxon>
        <taxon>Funariaceae</taxon>
        <taxon>Physcomitrium</taxon>
    </lineage>
</organism>
<dbReference type="InterPro" id="IPR045096">
    <property type="entry name" value="EDR2-like"/>
</dbReference>
<dbReference type="RefSeq" id="XP_024372495.1">
    <property type="nucleotide sequence ID" value="XM_024516727.2"/>
</dbReference>
<dbReference type="Gramene" id="Pp3c4_8340V3.2">
    <property type="protein sequence ID" value="PAC:32920023.CDS.1"/>
    <property type="gene ID" value="Pp3c4_8340"/>
</dbReference>
<accession>A0A2K1KMQ3</accession>